<evidence type="ECO:0000313" key="2">
    <source>
        <dbReference type="Proteomes" id="UP000297595"/>
    </source>
</evidence>
<name>A0A8H2HWM7_ORBOL</name>
<evidence type="ECO:0000313" key="1">
    <source>
        <dbReference type="EMBL" id="TGJ71477.1"/>
    </source>
</evidence>
<reference evidence="1 2" key="1">
    <citation type="submission" date="2019-03" db="EMBL/GenBank/DDBJ databases">
        <title>Nematode-trapping fungi genome.</title>
        <authorList>
            <person name="Vidal-Diez De Ulzurrun G."/>
        </authorList>
    </citation>
    <scope>NUCLEOTIDE SEQUENCE [LARGE SCALE GENOMIC DNA]</scope>
    <source>
        <strain evidence="1 2">TWF154</strain>
    </source>
</reference>
<protein>
    <submittedName>
        <fullName evidence="1">Uncharacterized protein</fullName>
    </submittedName>
</protein>
<dbReference type="AlphaFoldDB" id="A0A8H2HWM7"/>
<accession>A0A8H2HWM7</accession>
<comment type="caution">
    <text evidence="1">The sequence shown here is derived from an EMBL/GenBank/DDBJ whole genome shotgun (WGS) entry which is preliminary data.</text>
</comment>
<dbReference type="EMBL" id="SOZJ01000002">
    <property type="protein sequence ID" value="TGJ71477.1"/>
    <property type="molecule type" value="Genomic_DNA"/>
</dbReference>
<gene>
    <name evidence="1" type="ORF">EYR41_003439</name>
</gene>
<dbReference type="Proteomes" id="UP000297595">
    <property type="component" value="Unassembled WGS sequence"/>
</dbReference>
<sequence>MRCGSAGAGGPFSRFQQNVERILPCISSEPMRQLDIVALSELIAVDFFTLGNPTNVNA</sequence>
<proteinExistence type="predicted"/>
<organism evidence="1 2">
    <name type="scientific">Orbilia oligospora</name>
    <name type="common">Nematode-trapping fungus</name>
    <name type="synonym">Arthrobotrys oligospora</name>
    <dbReference type="NCBI Taxonomy" id="2813651"/>
    <lineage>
        <taxon>Eukaryota</taxon>
        <taxon>Fungi</taxon>
        <taxon>Dikarya</taxon>
        <taxon>Ascomycota</taxon>
        <taxon>Pezizomycotina</taxon>
        <taxon>Orbiliomycetes</taxon>
        <taxon>Orbiliales</taxon>
        <taxon>Orbiliaceae</taxon>
        <taxon>Orbilia</taxon>
    </lineage>
</organism>